<name>A0A4R1RPC9_9FLAO</name>
<gene>
    <name evidence="5" type="ORF">EV196_102363</name>
</gene>
<sequence>MNLCLMVLSLNSQNIEDKKVVVIDPGHGGKDSGAIGLNGIMEKDIVLSIARKMDRLNKNTKSNFEIYLTRYKDTLISLSDRTRLANMLKADLFISLHCNQSENQNARGVEVYVSANGGSFLRESVLLAYKLEKQMKTKLGLESRGVKFGDFQVLRETHHNCPTVLVELGFLSQKEEANYLNKEASKYFIAMVILQSINKFSRL</sequence>
<dbReference type="PANTHER" id="PTHR30404:SF0">
    <property type="entry name" value="N-ACETYLMURAMOYL-L-ALANINE AMIDASE AMIC"/>
    <property type="match status" value="1"/>
</dbReference>
<evidence type="ECO:0000259" key="4">
    <source>
        <dbReference type="SMART" id="SM00646"/>
    </source>
</evidence>
<keyword evidence="3" id="KW-0378">Hydrolase</keyword>
<dbReference type="GO" id="GO:0008745">
    <property type="term" value="F:N-acetylmuramoyl-L-alanine amidase activity"/>
    <property type="evidence" value="ECO:0007669"/>
    <property type="project" value="UniProtKB-EC"/>
</dbReference>
<evidence type="ECO:0000256" key="2">
    <source>
        <dbReference type="ARBA" id="ARBA00011901"/>
    </source>
</evidence>
<evidence type="ECO:0000256" key="1">
    <source>
        <dbReference type="ARBA" id="ARBA00001561"/>
    </source>
</evidence>
<dbReference type="Proteomes" id="UP000295455">
    <property type="component" value="Unassembled WGS sequence"/>
</dbReference>
<comment type="caution">
    <text evidence="5">The sequence shown here is derived from an EMBL/GenBank/DDBJ whole genome shotgun (WGS) entry which is preliminary data.</text>
</comment>
<dbReference type="InterPro" id="IPR050695">
    <property type="entry name" value="N-acetylmuramoyl_amidase_3"/>
</dbReference>
<dbReference type="CDD" id="cd02696">
    <property type="entry name" value="MurNAc-LAA"/>
    <property type="match status" value="1"/>
</dbReference>
<keyword evidence="6" id="KW-1185">Reference proteome</keyword>
<dbReference type="EMBL" id="SLUP01000002">
    <property type="protein sequence ID" value="TCL67800.1"/>
    <property type="molecule type" value="Genomic_DNA"/>
</dbReference>
<proteinExistence type="predicted"/>
<feature type="domain" description="MurNAc-LAA" evidence="4">
    <location>
        <begin position="82"/>
        <end position="198"/>
    </location>
</feature>
<dbReference type="EC" id="3.5.1.28" evidence="2"/>
<comment type="catalytic activity">
    <reaction evidence="1">
        <text>Hydrolyzes the link between N-acetylmuramoyl residues and L-amino acid residues in certain cell-wall glycopeptides.</text>
        <dbReference type="EC" id="3.5.1.28"/>
    </reaction>
</comment>
<protein>
    <recommendedName>
        <fullName evidence="2">N-acetylmuramoyl-L-alanine amidase</fullName>
        <ecNumber evidence="2">3.5.1.28</ecNumber>
    </recommendedName>
</protein>
<dbReference type="Gene3D" id="3.40.630.40">
    <property type="entry name" value="Zn-dependent exopeptidases"/>
    <property type="match status" value="1"/>
</dbReference>
<dbReference type="OrthoDB" id="9806267at2"/>
<accession>A0A4R1RPC9</accession>
<dbReference type="PANTHER" id="PTHR30404">
    <property type="entry name" value="N-ACETYLMURAMOYL-L-ALANINE AMIDASE"/>
    <property type="match status" value="1"/>
</dbReference>
<dbReference type="AlphaFoldDB" id="A0A4R1RPC9"/>
<dbReference type="Pfam" id="PF01520">
    <property type="entry name" value="Amidase_3"/>
    <property type="match status" value="1"/>
</dbReference>
<evidence type="ECO:0000256" key="3">
    <source>
        <dbReference type="ARBA" id="ARBA00022801"/>
    </source>
</evidence>
<evidence type="ECO:0000313" key="5">
    <source>
        <dbReference type="EMBL" id="TCL67800.1"/>
    </source>
</evidence>
<organism evidence="5 6">
    <name type="scientific">Mariniflexile fucanivorans</name>
    <dbReference type="NCBI Taxonomy" id="264023"/>
    <lineage>
        <taxon>Bacteria</taxon>
        <taxon>Pseudomonadati</taxon>
        <taxon>Bacteroidota</taxon>
        <taxon>Flavobacteriia</taxon>
        <taxon>Flavobacteriales</taxon>
        <taxon>Flavobacteriaceae</taxon>
        <taxon>Mariniflexile</taxon>
    </lineage>
</organism>
<reference evidence="5 6" key="1">
    <citation type="submission" date="2019-03" db="EMBL/GenBank/DDBJ databases">
        <title>Genomic Encyclopedia of Type Strains, Phase IV (KMG-IV): sequencing the most valuable type-strain genomes for metagenomic binning, comparative biology and taxonomic classification.</title>
        <authorList>
            <person name="Goeker M."/>
        </authorList>
    </citation>
    <scope>NUCLEOTIDE SEQUENCE [LARGE SCALE GENOMIC DNA]</scope>
    <source>
        <strain evidence="5 6">DSM 18792</strain>
    </source>
</reference>
<dbReference type="SMART" id="SM00646">
    <property type="entry name" value="Ami_3"/>
    <property type="match status" value="1"/>
</dbReference>
<evidence type="ECO:0000313" key="6">
    <source>
        <dbReference type="Proteomes" id="UP000295455"/>
    </source>
</evidence>
<dbReference type="GO" id="GO:0009253">
    <property type="term" value="P:peptidoglycan catabolic process"/>
    <property type="evidence" value="ECO:0007669"/>
    <property type="project" value="InterPro"/>
</dbReference>
<dbReference type="SUPFAM" id="SSF53187">
    <property type="entry name" value="Zn-dependent exopeptidases"/>
    <property type="match status" value="1"/>
</dbReference>
<dbReference type="GO" id="GO:0030288">
    <property type="term" value="C:outer membrane-bounded periplasmic space"/>
    <property type="evidence" value="ECO:0007669"/>
    <property type="project" value="TreeGrafter"/>
</dbReference>
<dbReference type="InterPro" id="IPR002508">
    <property type="entry name" value="MurNAc-LAA_cat"/>
</dbReference>